<dbReference type="GO" id="GO:0006310">
    <property type="term" value="P:DNA recombination"/>
    <property type="evidence" value="ECO:0007669"/>
    <property type="project" value="UniProtKB-KW"/>
</dbReference>
<dbReference type="InterPro" id="IPR011010">
    <property type="entry name" value="DNA_brk_join_enz"/>
</dbReference>
<keyword evidence="1" id="KW-0233">DNA recombination</keyword>
<evidence type="ECO:0008006" key="4">
    <source>
        <dbReference type="Google" id="ProtNLM"/>
    </source>
</evidence>
<evidence type="ECO:0000256" key="1">
    <source>
        <dbReference type="ARBA" id="ARBA00023172"/>
    </source>
</evidence>
<evidence type="ECO:0000313" key="2">
    <source>
        <dbReference type="EMBL" id="CAC5383089.1"/>
    </source>
</evidence>
<reference evidence="2 3" key="1">
    <citation type="submission" date="2020-06" db="EMBL/GenBank/DDBJ databases">
        <authorList>
            <person name="Li R."/>
            <person name="Bekaert M."/>
        </authorList>
    </citation>
    <scope>NUCLEOTIDE SEQUENCE [LARGE SCALE GENOMIC DNA]</scope>
    <source>
        <strain evidence="3">wild</strain>
    </source>
</reference>
<dbReference type="GO" id="GO:0015074">
    <property type="term" value="P:DNA integration"/>
    <property type="evidence" value="ECO:0007669"/>
    <property type="project" value="InterPro"/>
</dbReference>
<accession>A0A6J8BK92</accession>
<dbReference type="InterPro" id="IPR013762">
    <property type="entry name" value="Integrase-like_cat_sf"/>
</dbReference>
<proteinExistence type="predicted"/>
<sequence length="373" mass="41600">MWASTMKLNPNTASELIRLGFDSMEAISMIEKSDMPVLNIPLGQQNDFNNSNLLVNDIYSWKVLQIFLKSSNFYPNVNFFNITDFVPNTLEGQSKSEELVSESLGGKLVSKSGPVKPKLETLSKTKKRCAQALAILIALLRKLGFCSWSKVTDPCQQIVFLGVEIDSTTLETRLPTSKLHGLKSELAELLLPKHVPGKTNILADCISRMHDLPFCEQFLRDYVQPPLYLQDLVRHMSSNALRFLLFRLTGIKGECTLEIPLSRVKNSHLCPSKALLLNFKQVTTVSSPSPVFLYLVRGKVTPLTYTAFVKMLKQNLSRLGYDSSKYSGNSFRRGGASFALECGVPADLIQSQGGCKSNAYKSYLDPSFAHRKS</sequence>
<evidence type="ECO:0000313" key="3">
    <source>
        <dbReference type="Proteomes" id="UP000507470"/>
    </source>
</evidence>
<dbReference type="SUPFAM" id="SSF56349">
    <property type="entry name" value="DNA breaking-rejoining enzymes"/>
    <property type="match status" value="1"/>
</dbReference>
<dbReference type="Gene3D" id="1.10.443.10">
    <property type="entry name" value="Intergrase catalytic core"/>
    <property type="match status" value="1"/>
</dbReference>
<dbReference type="EMBL" id="CACVKT020003331">
    <property type="protein sequence ID" value="CAC5383089.1"/>
    <property type="molecule type" value="Genomic_DNA"/>
</dbReference>
<dbReference type="InterPro" id="IPR052925">
    <property type="entry name" value="Phage_Integrase-like_Recomb"/>
</dbReference>
<dbReference type="PANTHER" id="PTHR34605:SF5">
    <property type="entry name" value="INTEGRASE_RECOMBINASE XERD HOMOLOG"/>
    <property type="match status" value="1"/>
</dbReference>
<dbReference type="Proteomes" id="UP000507470">
    <property type="component" value="Unassembled WGS sequence"/>
</dbReference>
<gene>
    <name evidence="2" type="ORF">MCOR_18864</name>
</gene>
<dbReference type="AlphaFoldDB" id="A0A6J8BK92"/>
<dbReference type="PANTHER" id="PTHR34605">
    <property type="entry name" value="PHAGE_INTEGRASE DOMAIN-CONTAINING PROTEIN"/>
    <property type="match status" value="1"/>
</dbReference>
<dbReference type="GO" id="GO:0003677">
    <property type="term" value="F:DNA binding"/>
    <property type="evidence" value="ECO:0007669"/>
    <property type="project" value="InterPro"/>
</dbReference>
<keyword evidence="3" id="KW-1185">Reference proteome</keyword>
<organism evidence="2 3">
    <name type="scientific">Mytilus coruscus</name>
    <name type="common">Sea mussel</name>
    <dbReference type="NCBI Taxonomy" id="42192"/>
    <lineage>
        <taxon>Eukaryota</taxon>
        <taxon>Metazoa</taxon>
        <taxon>Spiralia</taxon>
        <taxon>Lophotrochozoa</taxon>
        <taxon>Mollusca</taxon>
        <taxon>Bivalvia</taxon>
        <taxon>Autobranchia</taxon>
        <taxon>Pteriomorphia</taxon>
        <taxon>Mytilida</taxon>
        <taxon>Mytiloidea</taxon>
        <taxon>Mytilidae</taxon>
        <taxon>Mytilinae</taxon>
        <taxon>Mytilus</taxon>
    </lineage>
</organism>
<name>A0A6J8BK92_MYTCO</name>
<protein>
    <recommendedName>
        <fullName evidence="4">Tyr recombinase domain-containing protein</fullName>
    </recommendedName>
</protein>
<dbReference type="OrthoDB" id="6144328at2759"/>